<dbReference type="Pfam" id="PF04536">
    <property type="entry name" value="TPM_phosphatase"/>
    <property type="match status" value="1"/>
</dbReference>
<protein>
    <recommendedName>
        <fullName evidence="3">TPM domain-containing protein</fullName>
    </recommendedName>
</protein>
<evidence type="ECO:0000256" key="2">
    <source>
        <dbReference type="SAM" id="Phobius"/>
    </source>
</evidence>
<feature type="region of interest" description="Disordered" evidence="1">
    <location>
        <begin position="1"/>
        <end position="33"/>
    </location>
</feature>
<feature type="domain" description="TPM" evidence="3">
    <location>
        <begin position="66"/>
        <end position="190"/>
    </location>
</feature>
<keyword evidence="5" id="KW-1185">Reference proteome</keyword>
<name>A0ABN6NBN4_9BACT</name>
<keyword evidence="2" id="KW-0472">Membrane</keyword>
<dbReference type="InterPro" id="IPR007621">
    <property type="entry name" value="TPM_dom"/>
</dbReference>
<dbReference type="PANTHER" id="PTHR30373:SF2">
    <property type="entry name" value="UPF0603 PROTEIN YGCG"/>
    <property type="match status" value="1"/>
</dbReference>
<evidence type="ECO:0000256" key="1">
    <source>
        <dbReference type="SAM" id="MobiDB-lite"/>
    </source>
</evidence>
<feature type="transmembrane region" description="Helical" evidence="2">
    <location>
        <begin position="218"/>
        <end position="244"/>
    </location>
</feature>
<dbReference type="EMBL" id="AP025592">
    <property type="protein sequence ID" value="BDG10661.1"/>
    <property type="molecule type" value="Genomic_DNA"/>
</dbReference>
<sequence length="301" mass="30641">MPQGAPARPSPALPARRGGSAERSPAPAKRGRAREGAWRAALLAILLAAAPAARAELAVPPLTGPVVDAAGLLDARGARRLDALCRAAREGEGGQGVQLQYLLVRTLDGEPIESFSMRVAERWKIGTKGRDNGVLVVIAVADRRIRIEVGGGLEGGLTDAQSGRIIRQTIAPAFREGRYAEGLFVAGEQILSALGALPSSLRTAPHEDRPAHELPSGLLGLLLGLLFSFGAPAIFILLVFLFVVSRIFGGLGPRRRGPWGGGPWIGGGGWGGGGGFGGGSSGGGWSGGGGGFSGGGASGSW</sequence>
<dbReference type="RefSeq" id="WP_248343161.1">
    <property type="nucleotide sequence ID" value="NZ_AP025592.1"/>
</dbReference>
<gene>
    <name evidence="4" type="ORF">AMPC_37740</name>
</gene>
<dbReference type="PANTHER" id="PTHR30373">
    <property type="entry name" value="UPF0603 PROTEIN YGCG"/>
    <property type="match status" value="1"/>
</dbReference>
<proteinExistence type="predicted"/>
<reference evidence="5" key="1">
    <citation type="journal article" date="2022" name="Int. J. Syst. Evol. Microbiol.">
        <title>Anaeromyxobacter oryzae sp. nov., Anaeromyxobacter diazotrophicus sp. nov. and Anaeromyxobacter paludicola sp. nov., isolated from paddy soils.</title>
        <authorList>
            <person name="Itoh H."/>
            <person name="Xu Z."/>
            <person name="Mise K."/>
            <person name="Masuda Y."/>
            <person name="Ushijima N."/>
            <person name="Hayakawa C."/>
            <person name="Shiratori Y."/>
            <person name="Senoo K."/>
        </authorList>
    </citation>
    <scope>NUCLEOTIDE SEQUENCE [LARGE SCALE GENOMIC DNA]</scope>
    <source>
        <strain evidence="5">Red630</strain>
    </source>
</reference>
<evidence type="ECO:0000259" key="3">
    <source>
        <dbReference type="Pfam" id="PF04536"/>
    </source>
</evidence>
<accession>A0ABN6NBN4</accession>
<dbReference type="Gene3D" id="3.10.310.50">
    <property type="match status" value="1"/>
</dbReference>
<evidence type="ECO:0000313" key="5">
    <source>
        <dbReference type="Proteomes" id="UP001162734"/>
    </source>
</evidence>
<keyword evidence="2" id="KW-0812">Transmembrane</keyword>
<evidence type="ECO:0000313" key="4">
    <source>
        <dbReference type="EMBL" id="BDG10661.1"/>
    </source>
</evidence>
<organism evidence="4 5">
    <name type="scientific">Anaeromyxobacter paludicola</name>
    <dbReference type="NCBI Taxonomy" id="2918171"/>
    <lineage>
        <taxon>Bacteria</taxon>
        <taxon>Pseudomonadati</taxon>
        <taxon>Myxococcota</taxon>
        <taxon>Myxococcia</taxon>
        <taxon>Myxococcales</taxon>
        <taxon>Cystobacterineae</taxon>
        <taxon>Anaeromyxobacteraceae</taxon>
        <taxon>Anaeromyxobacter</taxon>
    </lineage>
</organism>
<dbReference type="Proteomes" id="UP001162734">
    <property type="component" value="Chromosome"/>
</dbReference>
<keyword evidence="2" id="KW-1133">Transmembrane helix</keyword>